<dbReference type="InterPro" id="IPR036322">
    <property type="entry name" value="WD40_repeat_dom_sf"/>
</dbReference>
<gene>
    <name evidence="5" type="ORF">SPSC_05982</name>
</gene>
<feature type="region of interest" description="Disordered" evidence="4">
    <location>
        <begin position="57"/>
        <end position="78"/>
    </location>
</feature>
<sequence>MAAVPYISVQPNYSEVFSDVSSTIAAEKVWLSYYSSNAPSSSVHVKLPLLQTKDDGKNVDTQGGVKIGELDTSGGPTHGLQINRVEKSWLDLELTQQAKADDEARSARTRQSDIKLDSGMQVRFPRKTLTRFLPTLSTSKVNDNYTNHPTIDAFDLSHGTADDELDLFVAGGSEGSLYTGRLSGEFDAAEARANAIETLLTDEERHILNGESPDPEERKWDIEARIRLLVNSAKSRLGKKTPLKGHVGDVRFVKFFPSNRVVVSTSSDLTCRIWDPFTGDSPRTLEGHKRAVLTAGIIGRGKNILTAGADGSIRLWDVAAPKQIRLMGSDRYSAVNCLALQQQEVQAEEESNKFVVGLASGSWQLFDTRTATAALTGSKYVFPPGAPPSASDLWTQSATAGVTAIDVHGNTVVTGTSNGIVSVWDLRATTTSPSTTSPPSGLLTAWRRNNAEISHLRLTNNGLDVLVATQDGLPYRAAIDSCLSAGNDMQVDTEVKESWTGVAPKVVYEYAGWDCDQTSWIGEDRQGRTVVAGAEGAVRRY</sequence>
<reference evidence="5" key="1">
    <citation type="submission" date="2014-06" db="EMBL/GenBank/DDBJ databases">
        <authorList>
            <person name="Ju J."/>
            <person name="Zhang J."/>
        </authorList>
    </citation>
    <scope>NUCLEOTIDE SEQUENCE</scope>
    <source>
        <strain evidence="5">SscI8</strain>
    </source>
</reference>
<evidence type="ECO:0000256" key="2">
    <source>
        <dbReference type="ARBA" id="ARBA00022737"/>
    </source>
</evidence>
<dbReference type="InterPro" id="IPR015943">
    <property type="entry name" value="WD40/YVTN_repeat-like_dom_sf"/>
</dbReference>
<dbReference type="PROSITE" id="PS00678">
    <property type="entry name" value="WD_REPEATS_1"/>
    <property type="match status" value="2"/>
</dbReference>
<name>A0A127ZI60_9BASI</name>
<keyword evidence="5" id="KW-0647">Proteasome</keyword>
<dbReference type="InterPro" id="IPR001680">
    <property type="entry name" value="WD40_rpt"/>
</dbReference>
<evidence type="ECO:0000256" key="3">
    <source>
        <dbReference type="PROSITE-ProRule" id="PRU00221"/>
    </source>
</evidence>
<feature type="repeat" description="WD" evidence="3">
    <location>
        <begin position="243"/>
        <end position="284"/>
    </location>
</feature>
<dbReference type="PRINTS" id="PR00320">
    <property type="entry name" value="GPROTEINBRPT"/>
</dbReference>
<feature type="repeat" description="WD" evidence="3">
    <location>
        <begin position="285"/>
        <end position="326"/>
    </location>
</feature>
<dbReference type="PANTHER" id="PTHR44156">
    <property type="entry name" value="SUPERNUMERARY LIMBS, ISOFORM B-RELATED"/>
    <property type="match status" value="1"/>
</dbReference>
<dbReference type="GO" id="GO:0000502">
    <property type="term" value="C:proteasome complex"/>
    <property type="evidence" value="ECO:0007669"/>
    <property type="project" value="UniProtKB-KW"/>
</dbReference>
<dbReference type="PROSITE" id="PS50294">
    <property type="entry name" value="WD_REPEATS_REGION"/>
    <property type="match status" value="2"/>
</dbReference>
<dbReference type="PROSITE" id="PS50082">
    <property type="entry name" value="WD_REPEATS_2"/>
    <property type="match status" value="2"/>
</dbReference>
<organism evidence="5">
    <name type="scientific">Sporisorium scitamineum</name>
    <dbReference type="NCBI Taxonomy" id="49012"/>
    <lineage>
        <taxon>Eukaryota</taxon>
        <taxon>Fungi</taxon>
        <taxon>Dikarya</taxon>
        <taxon>Basidiomycota</taxon>
        <taxon>Ustilaginomycotina</taxon>
        <taxon>Ustilaginomycetes</taxon>
        <taxon>Ustilaginales</taxon>
        <taxon>Ustilaginaceae</taxon>
        <taxon>Sporisorium</taxon>
    </lineage>
</organism>
<protein>
    <submittedName>
        <fullName evidence="5">Related to RPN14-proteasome-interacting protein involved in the assembly of the 19S proteasome</fullName>
    </submittedName>
</protein>
<proteinExistence type="predicted"/>
<dbReference type="InterPro" id="IPR019775">
    <property type="entry name" value="WD40_repeat_CS"/>
</dbReference>
<dbReference type="SMART" id="SM00320">
    <property type="entry name" value="WD40"/>
    <property type="match status" value="3"/>
</dbReference>
<dbReference type="InterPro" id="IPR020472">
    <property type="entry name" value="WD40_PAC1"/>
</dbReference>
<dbReference type="OrthoDB" id="10257301at2759"/>
<dbReference type="SUPFAM" id="SSF50978">
    <property type="entry name" value="WD40 repeat-like"/>
    <property type="match status" value="1"/>
</dbReference>
<dbReference type="EMBL" id="LK056691">
    <property type="protein sequence ID" value="CDU25811.1"/>
    <property type="molecule type" value="Genomic_DNA"/>
</dbReference>
<dbReference type="InterPro" id="IPR053299">
    <property type="entry name" value="ASTRA_WD_repeat"/>
</dbReference>
<keyword evidence="2" id="KW-0677">Repeat</keyword>
<dbReference type="AlphaFoldDB" id="A0A127ZI60"/>
<dbReference type="Gene3D" id="2.130.10.10">
    <property type="entry name" value="YVTN repeat-like/Quinoprotein amine dehydrogenase"/>
    <property type="match status" value="1"/>
</dbReference>
<evidence type="ECO:0000256" key="1">
    <source>
        <dbReference type="ARBA" id="ARBA00022574"/>
    </source>
</evidence>
<keyword evidence="1 3" id="KW-0853">WD repeat</keyword>
<accession>A0A127ZI60</accession>
<dbReference type="Pfam" id="PF00400">
    <property type="entry name" value="WD40"/>
    <property type="match status" value="2"/>
</dbReference>
<evidence type="ECO:0000313" key="5">
    <source>
        <dbReference type="EMBL" id="CDU25811.1"/>
    </source>
</evidence>
<evidence type="ECO:0000256" key="4">
    <source>
        <dbReference type="SAM" id="MobiDB-lite"/>
    </source>
</evidence>